<comment type="subcellular location">
    <subcellularLocation>
        <location evidence="10">Cytoplasm</location>
    </subcellularLocation>
</comment>
<dbReference type="InterPro" id="IPR004154">
    <property type="entry name" value="Anticodon-bd"/>
</dbReference>
<dbReference type="Gene3D" id="3.30.930.10">
    <property type="entry name" value="Bira Bifunctional Protein, Domain 2"/>
    <property type="match status" value="1"/>
</dbReference>
<evidence type="ECO:0000256" key="8">
    <source>
        <dbReference type="ARBA" id="ARBA00023146"/>
    </source>
</evidence>
<dbReference type="RefSeq" id="WP_312861516.1">
    <property type="nucleotide sequence ID" value="NZ_VWNA01000001.1"/>
</dbReference>
<dbReference type="Gene3D" id="3.40.50.800">
    <property type="entry name" value="Anticodon-binding domain"/>
    <property type="match status" value="1"/>
</dbReference>
<comment type="similarity">
    <text evidence="1 10">Belongs to the class-II aminoacyl-tRNA synthetase family.</text>
</comment>
<evidence type="ECO:0000256" key="10">
    <source>
        <dbReference type="HAMAP-Rule" id="MF_00127"/>
    </source>
</evidence>
<feature type="binding site" evidence="11">
    <location>
        <begin position="349"/>
        <end position="350"/>
    </location>
    <ligand>
        <name>L-histidine</name>
        <dbReference type="ChEBI" id="CHEBI:57595"/>
    </ligand>
</feature>
<evidence type="ECO:0000256" key="12">
    <source>
        <dbReference type="SAM" id="MobiDB-lite"/>
    </source>
</evidence>
<evidence type="ECO:0000256" key="9">
    <source>
        <dbReference type="ARBA" id="ARBA00047639"/>
    </source>
</evidence>
<feature type="binding site" evidence="11">
    <location>
        <position position="142"/>
    </location>
    <ligand>
        <name>L-histidine</name>
        <dbReference type="ChEBI" id="CHEBI:57595"/>
    </ligand>
</feature>
<dbReference type="InterPro" id="IPR041715">
    <property type="entry name" value="HisRS-like_core"/>
</dbReference>
<gene>
    <name evidence="10" type="primary">hisS</name>
    <name evidence="14" type="ORF">F0357_08690</name>
</gene>
<feature type="binding site" evidence="11">
    <location>
        <position position="146"/>
    </location>
    <ligand>
        <name>L-histidine</name>
        <dbReference type="ChEBI" id="CHEBI:57595"/>
    </ligand>
</feature>
<keyword evidence="7 10" id="KW-0648">Protein biosynthesis</keyword>
<dbReference type="InterPro" id="IPR036621">
    <property type="entry name" value="Anticodon-bd_dom_sf"/>
</dbReference>
<dbReference type="GO" id="GO:0004821">
    <property type="term" value="F:histidine-tRNA ligase activity"/>
    <property type="evidence" value="ECO:0007669"/>
    <property type="project" value="UniProtKB-UniRule"/>
</dbReference>
<feature type="binding site" evidence="11">
    <location>
        <begin position="98"/>
        <end position="100"/>
    </location>
    <ligand>
        <name>L-histidine</name>
        <dbReference type="ChEBI" id="CHEBI:57595"/>
    </ligand>
</feature>
<dbReference type="HAMAP" id="MF_00127">
    <property type="entry name" value="His_tRNA_synth"/>
    <property type="match status" value="1"/>
</dbReference>
<dbReference type="InterPro" id="IPR015807">
    <property type="entry name" value="His-tRNA-ligase"/>
</dbReference>
<keyword evidence="6 10" id="KW-0067">ATP-binding</keyword>
<dbReference type="InterPro" id="IPR033656">
    <property type="entry name" value="HisRS_anticodon"/>
</dbReference>
<feature type="domain" description="Aminoacyl-transfer RNA synthetases class-II family profile" evidence="13">
    <location>
        <begin position="39"/>
        <end position="424"/>
    </location>
</feature>
<evidence type="ECO:0000256" key="3">
    <source>
        <dbReference type="ARBA" id="ARBA00022490"/>
    </source>
</evidence>
<dbReference type="CDD" id="cd00859">
    <property type="entry name" value="HisRS_anticodon"/>
    <property type="match status" value="1"/>
</dbReference>
<comment type="subunit">
    <text evidence="2 10">Homodimer.</text>
</comment>
<dbReference type="GO" id="GO:0005524">
    <property type="term" value="F:ATP binding"/>
    <property type="evidence" value="ECO:0007669"/>
    <property type="project" value="UniProtKB-UniRule"/>
</dbReference>
<comment type="catalytic activity">
    <reaction evidence="9 10">
        <text>tRNA(His) + L-histidine + ATP = L-histidyl-tRNA(His) + AMP + diphosphate + H(+)</text>
        <dbReference type="Rhea" id="RHEA:17313"/>
        <dbReference type="Rhea" id="RHEA-COMP:9665"/>
        <dbReference type="Rhea" id="RHEA-COMP:9689"/>
        <dbReference type="ChEBI" id="CHEBI:15378"/>
        <dbReference type="ChEBI" id="CHEBI:30616"/>
        <dbReference type="ChEBI" id="CHEBI:33019"/>
        <dbReference type="ChEBI" id="CHEBI:57595"/>
        <dbReference type="ChEBI" id="CHEBI:78442"/>
        <dbReference type="ChEBI" id="CHEBI:78527"/>
        <dbReference type="ChEBI" id="CHEBI:456215"/>
        <dbReference type="EC" id="6.1.1.21"/>
    </reaction>
</comment>
<organism evidence="14 15">
    <name type="scientific">Segnochrobactrum spirostomi</name>
    <dbReference type="NCBI Taxonomy" id="2608987"/>
    <lineage>
        <taxon>Bacteria</taxon>
        <taxon>Pseudomonadati</taxon>
        <taxon>Pseudomonadota</taxon>
        <taxon>Alphaproteobacteria</taxon>
        <taxon>Hyphomicrobiales</taxon>
        <taxon>Segnochrobactraceae</taxon>
        <taxon>Segnochrobactrum</taxon>
    </lineage>
</organism>
<protein>
    <recommendedName>
        <fullName evidence="10">Histidine--tRNA ligase</fullName>
        <ecNumber evidence="10">6.1.1.21</ecNumber>
    </recommendedName>
    <alternativeName>
        <fullName evidence="10">Histidyl-tRNA synthetase</fullName>
        <shortName evidence="10">HisRS</shortName>
    </alternativeName>
</protein>
<dbReference type="EC" id="6.1.1.21" evidence="10"/>
<dbReference type="SUPFAM" id="SSF55681">
    <property type="entry name" value="Class II aaRS and biotin synthetases"/>
    <property type="match status" value="1"/>
</dbReference>
<keyword evidence="3 10" id="KW-0963">Cytoplasm</keyword>
<evidence type="ECO:0000313" key="15">
    <source>
        <dbReference type="Proteomes" id="UP000332515"/>
    </source>
</evidence>
<dbReference type="PROSITE" id="PS50862">
    <property type="entry name" value="AA_TRNA_LIGASE_II"/>
    <property type="match status" value="1"/>
</dbReference>
<dbReference type="CDD" id="cd00773">
    <property type="entry name" value="HisRS-like_core"/>
    <property type="match status" value="1"/>
</dbReference>
<dbReference type="Pfam" id="PF03129">
    <property type="entry name" value="HGTP_anticodon"/>
    <property type="match status" value="1"/>
</dbReference>
<evidence type="ECO:0000256" key="5">
    <source>
        <dbReference type="ARBA" id="ARBA00022741"/>
    </source>
</evidence>
<dbReference type="PANTHER" id="PTHR11476">
    <property type="entry name" value="HISTIDYL-TRNA SYNTHETASE"/>
    <property type="match status" value="1"/>
</dbReference>
<evidence type="ECO:0000259" key="13">
    <source>
        <dbReference type="PROSITE" id="PS50862"/>
    </source>
</evidence>
<evidence type="ECO:0000256" key="4">
    <source>
        <dbReference type="ARBA" id="ARBA00022598"/>
    </source>
</evidence>
<dbReference type="PIRSF" id="PIRSF001549">
    <property type="entry name" value="His-tRNA_synth"/>
    <property type="match status" value="1"/>
</dbReference>
<keyword evidence="5 10" id="KW-0547">Nucleotide-binding</keyword>
<evidence type="ECO:0000256" key="2">
    <source>
        <dbReference type="ARBA" id="ARBA00011738"/>
    </source>
</evidence>
<dbReference type="InterPro" id="IPR006195">
    <property type="entry name" value="aa-tRNA-synth_II"/>
</dbReference>
<dbReference type="Pfam" id="PF13393">
    <property type="entry name" value="tRNA-synt_His"/>
    <property type="match status" value="2"/>
</dbReference>
<evidence type="ECO:0000256" key="11">
    <source>
        <dbReference type="PIRSR" id="PIRSR001549-1"/>
    </source>
</evidence>
<keyword evidence="8 10" id="KW-0030">Aminoacyl-tRNA synthetase</keyword>
<evidence type="ECO:0000313" key="14">
    <source>
        <dbReference type="EMBL" id="MQT12726.1"/>
    </source>
</evidence>
<dbReference type="GO" id="GO:0006427">
    <property type="term" value="P:histidyl-tRNA aminoacylation"/>
    <property type="evidence" value="ECO:0007669"/>
    <property type="project" value="UniProtKB-UniRule"/>
</dbReference>
<evidence type="ECO:0000256" key="6">
    <source>
        <dbReference type="ARBA" id="ARBA00022840"/>
    </source>
</evidence>
<dbReference type="AlphaFoldDB" id="A0A6A7Y1Y8"/>
<feature type="binding site" evidence="11">
    <location>
        <position position="128"/>
    </location>
    <ligand>
        <name>L-histidine</name>
        <dbReference type="ChEBI" id="CHEBI:57595"/>
    </ligand>
</feature>
<feature type="binding site" evidence="11">
    <location>
        <position position="345"/>
    </location>
    <ligand>
        <name>L-histidine</name>
        <dbReference type="ChEBI" id="CHEBI:57595"/>
    </ligand>
</feature>
<dbReference type="InterPro" id="IPR045864">
    <property type="entry name" value="aa-tRNA-synth_II/BPL/LPL"/>
</dbReference>
<dbReference type="GO" id="GO:0005737">
    <property type="term" value="C:cytoplasm"/>
    <property type="evidence" value="ECO:0007669"/>
    <property type="project" value="UniProtKB-SubCell"/>
</dbReference>
<proteinExistence type="inferred from homology"/>
<keyword evidence="4 10" id="KW-0436">Ligase</keyword>
<reference evidence="14 15" key="1">
    <citation type="submission" date="2019-09" db="EMBL/GenBank/DDBJ databases">
        <title>Segnochrobactrum spirostomi gen. nov., sp. nov., isolated from the ciliate Spirostomum cf. yagiui and description of a novel family, Segnochrobactraceae fam. nov. within the order Rhizobiales of the class Alphaproteobacteria.</title>
        <authorList>
            <person name="Akter S."/>
            <person name="Shazib S.U.A."/>
            <person name="Shin M.K."/>
        </authorList>
    </citation>
    <scope>NUCLEOTIDE SEQUENCE [LARGE SCALE GENOMIC DNA]</scope>
    <source>
        <strain evidence="14 15">Sp-1</strain>
    </source>
</reference>
<dbReference type="EMBL" id="VWNA01000001">
    <property type="protein sequence ID" value="MQT12726.1"/>
    <property type="molecule type" value="Genomic_DNA"/>
</dbReference>
<dbReference type="PANTHER" id="PTHR11476:SF7">
    <property type="entry name" value="HISTIDINE--TRNA LIGASE"/>
    <property type="match status" value="1"/>
</dbReference>
<evidence type="ECO:0000256" key="7">
    <source>
        <dbReference type="ARBA" id="ARBA00022917"/>
    </source>
</evidence>
<dbReference type="SUPFAM" id="SSF52954">
    <property type="entry name" value="Class II aaRS ABD-related"/>
    <property type="match status" value="1"/>
</dbReference>
<dbReference type="NCBIfam" id="TIGR00442">
    <property type="entry name" value="hisS"/>
    <property type="match status" value="1"/>
</dbReference>
<keyword evidence="15" id="KW-1185">Reference proteome</keyword>
<sequence>MSDASSNDADKADRKPARPKPRLPRGLVDRGPAEIAATEALVAAVRASYELYGFEPVETPLIEYADALGKFLPDQDRPNEGVFAFQDDDEEWLALRYDLTAPLARYVAENYERLPKPYRSFRAGWVFRNEKPGPGRFRQFMQFDADTVGTASVAADAEICMMAADTLEKLGIPRGDYVIRVNNRKLLDGVMEIAGLAGDENAGRRLIVLRAIDKLDKIGEEGVRELLGRGRMDVSGDFTKGANLEDSQIQVIVDFVNALQFTHLRYTRSADEITERGLKFVNVSDGSPAGYYVDDNGSTLKYLLEKFSSSAVALEGIRELEEISDLVQAAGYNEKRILIDPSVVRGLEYYTGPVFEAELTFTVLGDDGRPVRFGSVGGGGRYDGLVGRFRGEDVPATGFSVGVSRLSAALAARAPKAQASGQGPVVVLVLDRDAGSMAHYQRMVQTLRGAGIRAELYLGTSGLKAQMKYADRRDAPCVVIQGSNERGAGTVEIKDLVEGKRLAEGIEDNKAWREARPAQVTVPEGDLVAAVRDILARRTAERSPA</sequence>
<dbReference type="InterPro" id="IPR004516">
    <property type="entry name" value="HisRS/HisZ"/>
</dbReference>
<name>A0A6A7Y1Y8_9HYPH</name>
<comment type="caution">
    <text evidence="14">The sequence shown here is derived from an EMBL/GenBank/DDBJ whole genome shotgun (WGS) entry which is preliminary data.</text>
</comment>
<feature type="region of interest" description="Disordered" evidence="12">
    <location>
        <begin position="1"/>
        <end position="29"/>
    </location>
</feature>
<dbReference type="Proteomes" id="UP000332515">
    <property type="component" value="Unassembled WGS sequence"/>
</dbReference>
<evidence type="ECO:0000256" key="1">
    <source>
        <dbReference type="ARBA" id="ARBA00008226"/>
    </source>
</evidence>
<accession>A0A6A7Y1Y8</accession>